<keyword evidence="1" id="KW-0472">Membrane</keyword>
<accession>A0A7I8D973</accession>
<proteinExistence type="predicted"/>
<gene>
    <name evidence="2" type="ORF">skT53_00550</name>
</gene>
<sequence length="84" mass="9315">MARSSSNIRRFAILLAGLLLGTLAGQLLGKAFHLGWLTDAWTPIDWHPAGDLVFVKYDLDLQVKLNLASLIGLVLGWWISKNSR</sequence>
<dbReference type="AlphaFoldDB" id="A0A7I8D973"/>
<dbReference type="Proteomes" id="UP000593802">
    <property type="component" value="Chromosome"/>
</dbReference>
<dbReference type="KEGG" id="eff:skT53_00550"/>
<keyword evidence="3" id="KW-1185">Reference proteome</keyword>
<feature type="transmembrane region" description="Helical" evidence="1">
    <location>
        <begin position="61"/>
        <end position="79"/>
    </location>
</feature>
<dbReference type="RefSeq" id="WP_200759239.1">
    <property type="nucleotide sequence ID" value="NZ_AP023366.1"/>
</dbReference>
<reference evidence="2 3" key="1">
    <citation type="submission" date="2020-08" db="EMBL/GenBank/DDBJ databases">
        <title>Complete Genome Sequence of Effusibacillus dendaii Strain skT53, Isolated from Farmland soil.</title>
        <authorList>
            <person name="Konishi T."/>
            <person name="Kawasaki H."/>
        </authorList>
    </citation>
    <scope>NUCLEOTIDE SEQUENCE [LARGE SCALE GENOMIC DNA]</scope>
    <source>
        <strain evidence="3">skT53</strain>
    </source>
</reference>
<protein>
    <recommendedName>
        <fullName evidence="4">DUF4321 domain-containing protein</fullName>
    </recommendedName>
</protein>
<keyword evidence="1" id="KW-1133">Transmembrane helix</keyword>
<dbReference type="EMBL" id="AP023366">
    <property type="protein sequence ID" value="BCJ85070.1"/>
    <property type="molecule type" value="Genomic_DNA"/>
</dbReference>
<evidence type="ECO:0000313" key="3">
    <source>
        <dbReference type="Proteomes" id="UP000593802"/>
    </source>
</evidence>
<evidence type="ECO:0008006" key="4">
    <source>
        <dbReference type="Google" id="ProtNLM"/>
    </source>
</evidence>
<name>A0A7I8D973_9BACL</name>
<dbReference type="InterPro" id="IPR025470">
    <property type="entry name" value="DUF4321"/>
</dbReference>
<evidence type="ECO:0000256" key="1">
    <source>
        <dbReference type="SAM" id="Phobius"/>
    </source>
</evidence>
<keyword evidence="1" id="KW-0812">Transmembrane</keyword>
<organism evidence="2 3">
    <name type="scientific">Effusibacillus dendaii</name>
    <dbReference type="NCBI Taxonomy" id="2743772"/>
    <lineage>
        <taxon>Bacteria</taxon>
        <taxon>Bacillati</taxon>
        <taxon>Bacillota</taxon>
        <taxon>Bacilli</taxon>
        <taxon>Bacillales</taxon>
        <taxon>Alicyclobacillaceae</taxon>
        <taxon>Effusibacillus</taxon>
    </lineage>
</organism>
<dbReference type="Pfam" id="PF14209">
    <property type="entry name" value="DUF4321"/>
    <property type="match status" value="1"/>
</dbReference>
<evidence type="ECO:0000313" key="2">
    <source>
        <dbReference type="EMBL" id="BCJ85070.1"/>
    </source>
</evidence>